<comment type="subcellular location">
    <subcellularLocation>
        <location evidence="1 7">Endoplasmic reticulum membrane</location>
        <topology evidence="1 7">Multi-pass membrane protein</topology>
    </subcellularLocation>
</comment>
<evidence type="ECO:0000256" key="3">
    <source>
        <dbReference type="ARBA" id="ARBA00022692"/>
    </source>
</evidence>
<reference evidence="9" key="2">
    <citation type="submission" date="2012-08" db="EMBL/GenBank/DDBJ databases">
        <title>Genome sequence of Kazachstania naganishii.</title>
        <authorList>
            <person name="Gordon J.L."/>
            <person name="Armisen D."/>
            <person name="Proux-Wera E."/>
            <person name="OhEigeartaigh S.S."/>
            <person name="Byrne K.P."/>
            <person name="Wolfe K.H."/>
        </authorList>
    </citation>
    <scope>NUCLEOTIDE SEQUENCE [LARGE SCALE GENOMIC DNA]</scope>
    <source>
        <strain evidence="9">ATCC MYA-139 / BCRC 22969 / CBS 8797 / CCRC 22969 / KCTC 17520 / NBRC 10181 / NCYC 3082</strain>
    </source>
</reference>
<dbReference type="GO" id="GO:0000839">
    <property type="term" value="C:Hrd1p ubiquitin ligase ERAD-L complex"/>
    <property type="evidence" value="ECO:0007669"/>
    <property type="project" value="EnsemblFungi"/>
</dbReference>
<dbReference type="GeneID" id="34523688"/>
<protein>
    <recommendedName>
        <fullName evidence="7">Derlin</fullName>
    </recommendedName>
</protein>
<dbReference type="GO" id="GO:0006515">
    <property type="term" value="P:protein quality control for misfolded or incompletely synthesized proteins"/>
    <property type="evidence" value="ECO:0007669"/>
    <property type="project" value="EnsemblFungi"/>
</dbReference>
<reference evidence="8 9" key="1">
    <citation type="journal article" date="2011" name="Proc. Natl. Acad. Sci. U.S.A.">
        <title>Evolutionary erosion of yeast sex chromosomes by mating-type switching accidents.</title>
        <authorList>
            <person name="Gordon J.L."/>
            <person name="Armisen D."/>
            <person name="Proux-Wera E."/>
            <person name="Oheigeartaigh S.S."/>
            <person name="Byrne K.P."/>
            <person name="Wolfe K.H."/>
        </authorList>
    </citation>
    <scope>NUCLEOTIDE SEQUENCE [LARGE SCALE GENOMIC DNA]</scope>
    <source>
        <strain evidence="9">ATCC MYA-139 / BCRC 22969 / CBS 8797 / CCRC 22969 / KCTC 17520 / NBRC 10181 / NCYC 3082</strain>
    </source>
</reference>
<keyword evidence="5 7" id="KW-1133">Transmembrane helix</keyword>
<dbReference type="OMA" id="FKKGQYE"/>
<dbReference type="InterPro" id="IPR007599">
    <property type="entry name" value="DER1"/>
</dbReference>
<feature type="transmembrane region" description="Helical" evidence="7">
    <location>
        <begin position="56"/>
        <end position="82"/>
    </location>
</feature>
<keyword evidence="9" id="KW-1185">Reference proteome</keyword>
<evidence type="ECO:0000313" key="9">
    <source>
        <dbReference type="Proteomes" id="UP000006310"/>
    </source>
</evidence>
<evidence type="ECO:0000256" key="5">
    <source>
        <dbReference type="ARBA" id="ARBA00022989"/>
    </source>
</evidence>
<feature type="transmembrane region" description="Helical" evidence="7">
    <location>
        <begin position="148"/>
        <end position="165"/>
    </location>
</feature>
<comment type="function">
    <text evidence="7">May be involved in the degradation of misfolded endoplasmic reticulum (ER) luminal proteins.</text>
</comment>
<dbReference type="Pfam" id="PF04511">
    <property type="entry name" value="DER1"/>
    <property type="match status" value="1"/>
</dbReference>
<keyword evidence="4 7" id="KW-0256">Endoplasmic reticulum</keyword>
<evidence type="ECO:0000256" key="4">
    <source>
        <dbReference type="ARBA" id="ARBA00022824"/>
    </source>
</evidence>
<dbReference type="HOGENOM" id="CLU_1256224_0_0_1"/>
<comment type="caution">
    <text evidence="7">Lacks conserved residue(s) required for the propagation of feature annotation.</text>
</comment>
<dbReference type="GO" id="GO:0070843">
    <property type="term" value="P:misfolded protein transport"/>
    <property type="evidence" value="ECO:0007669"/>
    <property type="project" value="EnsemblFungi"/>
</dbReference>
<evidence type="ECO:0000256" key="6">
    <source>
        <dbReference type="ARBA" id="ARBA00023136"/>
    </source>
</evidence>
<sequence length="216" mass="25260">MDAIIFNIFGDLPIITKSWVLGSVAVSVVTSTGIVDGAKTLYNYDLVFHRGQYQRILYSLFNFGELSWVSMINIFITANHLTILENSLTTKRRFLWMMFLMLSCILIMSVHTQPTASLGSILHENLLYYIFKKSGNQMNIPIFGGNELMFLILPLYMYGMMYFVMKKSLFEISMNFLPAHIIYYCDNVFHKLYNIDLCKTPYDIWKDWGNEERNRE</sequence>
<dbReference type="STRING" id="1071383.J7RER9"/>
<comment type="similarity">
    <text evidence="2 7">Belongs to the derlin family.</text>
</comment>
<dbReference type="KEGG" id="kng:KNAG_0A03730"/>
<evidence type="ECO:0000256" key="1">
    <source>
        <dbReference type="ARBA" id="ARBA00004477"/>
    </source>
</evidence>
<gene>
    <name evidence="8" type="primary">KNAG0A03730</name>
    <name evidence="8" type="ordered locus">KNAG_0A03730</name>
</gene>
<dbReference type="eggNOG" id="KOG0858">
    <property type="taxonomic scope" value="Eukaryota"/>
</dbReference>
<dbReference type="Proteomes" id="UP000006310">
    <property type="component" value="Chromosome 1"/>
</dbReference>
<organism evidence="8 9">
    <name type="scientific">Huiozyma naganishii (strain ATCC MYA-139 / BCRC 22969 / CBS 8797 / KCTC 17520 / NBRC 10181 / NCYC 3082 / Yp74L-3)</name>
    <name type="common">Yeast</name>
    <name type="synonym">Kazachstania naganishii</name>
    <dbReference type="NCBI Taxonomy" id="1071383"/>
    <lineage>
        <taxon>Eukaryota</taxon>
        <taxon>Fungi</taxon>
        <taxon>Dikarya</taxon>
        <taxon>Ascomycota</taxon>
        <taxon>Saccharomycotina</taxon>
        <taxon>Saccharomycetes</taxon>
        <taxon>Saccharomycetales</taxon>
        <taxon>Saccharomycetaceae</taxon>
        <taxon>Huiozyma</taxon>
    </lineage>
</organism>
<dbReference type="EMBL" id="HE978314">
    <property type="protein sequence ID" value="CCK68053.1"/>
    <property type="molecule type" value="Genomic_DNA"/>
</dbReference>
<dbReference type="PANTHER" id="PTHR11009">
    <property type="entry name" value="DER1-LIKE PROTEIN, DERLIN"/>
    <property type="match status" value="1"/>
</dbReference>
<dbReference type="RefSeq" id="XP_022462299.1">
    <property type="nucleotide sequence ID" value="XM_022608030.1"/>
</dbReference>
<dbReference type="AlphaFoldDB" id="J7RER9"/>
<feature type="transmembrane region" description="Helical" evidence="7">
    <location>
        <begin position="94"/>
        <end position="112"/>
    </location>
</feature>
<evidence type="ECO:0000256" key="7">
    <source>
        <dbReference type="RuleBase" id="RU363059"/>
    </source>
</evidence>
<keyword evidence="3 7" id="KW-0812">Transmembrane</keyword>
<dbReference type="GO" id="GO:0051787">
    <property type="term" value="F:misfolded protein binding"/>
    <property type="evidence" value="ECO:0007669"/>
    <property type="project" value="EnsemblFungi"/>
</dbReference>
<accession>J7RER9</accession>
<evidence type="ECO:0000256" key="2">
    <source>
        <dbReference type="ARBA" id="ARBA00008917"/>
    </source>
</evidence>
<dbReference type="GO" id="GO:0030970">
    <property type="term" value="P:retrograde protein transport, ER to cytosol"/>
    <property type="evidence" value="ECO:0007669"/>
    <property type="project" value="EnsemblFungi"/>
</dbReference>
<keyword evidence="6 7" id="KW-0472">Membrane</keyword>
<dbReference type="OrthoDB" id="1716531at2759"/>
<proteinExistence type="inferred from homology"/>
<evidence type="ECO:0000313" key="8">
    <source>
        <dbReference type="EMBL" id="CCK68053.1"/>
    </source>
</evidence>
<name>J7RER9_HUIN7</name>